<keyword evidence="1" id="KW-1133">Transmembrane helix</keyword>
<dbReference type="RefSeq" id="XP_067756279.1">
    <property type="nucleotide sequence ID" value="XM_067900095.1"/>
</dbReference>
<evidence type="ECO:0000256" key="1">
    <source>
        <dbReference type="SAM" id="Phobius"/>
    </source>
</evidence>
<dbReference type="AlphaFoldDB" id="A0A836L9K6"/>
<keyword evidence="3" id="KW-1185">Reference proteome</keyword>
<feature type="transmembrane region" description="Helical" evidence="1">
    <location>
        <begin position="20"/>
        <end position="40"/>
    </location>
</feature>
<dbReference type="Proteomes" id="UP000674318">
    <property type="component" value="Unassembled WGS sequence"/>
</dbReference>
<dbReference type="EMBL" id="JAFJZO010000026">
    <property type="protein sequence ID" value="KAG5501832.1"/>
    <property type="molecule type" value="Genomic_DNA"/>
</dbReference>
<sequence>MEKVQCPGGQSLEHSSVPFIIFELFCACTLAVSTFFVYRFRKQADSRARQRYDRLDRFEAGTGVYSVPSG</sequence>
<evidence type="ECO:0000313" key="3">
    <source>
        <dbReference type="Proteomes" id="UP000674318"/>
    </source>
</evidence>
<accession>A0A836L9K6</accession>
<protein>
    <submittedName>
        <fullName evidence="2">Uncharacterized protein</fullName>
    </submittedName>
</protein>
<evidence type="ECO:0000313" key="2">
    <source>
        <dbReference type="EMBL" id="KAG5501832.1"/>
    </source>
</evidence>
<reference evidence="2 3" key="1">
    <citation type="submission" date="2021-02" db="EMBL/GenBank/DDBJ databases">
        <title>Porcisia hertigi Genome sequencing and assembly.</title>
        <authorList>
            <person name="Almutairi H."/>
            <person name="Gatherer D."/>
        </authorList>
    </citation>
    <scope>NUCLEOTIDE SEQUENCE [LARGE SCALE GENOMIC DNA]</scope>
    <source>
        <strain evidence="2 3">C119</strain>
    </source>
</reference>
<keyword evidence="1" id="KW-0472">Membrane</keyword>
<gene>
    <name evidence="2" type="ORF">JKF63_04102</name>
</gene>
<dbReference type="KEGG" id="phet:94290172"/>
<name>A0A836L9K6_9TRYP</name>
<keyword evidence="1" id="KW-0812">Transmembrane</keyword>
<organism evidence="2 3">
    <name type="scientific">Porcisia hertigi</name>
    <dbReference type="NCBI Taxonomy" id="2761500"/>
    <lineage>
        <taxon>Eukaryota</taxon>
        <taxon>Discoba</taxon>
        <taxon>Euglenozoa</taxon>
        <taxon>Kinetoplastea</taxon>
        <taxon>Metakinetoplastina</taxon>
        <taxon>Trypanosomatida</taxon>
        <taxon>Trypanosomatidae</taxon>
        <taxon>Leishmaniinae</taxon>
        <taxon>Porcisia</taxon>
    </lineage>
</organism>
<dbReference type="GeneID" id="94290172"/>
<dbReference type="OrthoDB" id="257794at2759"/>
<proteinExistence type="predicted"/>
<comment type="caution">
    <text evidence="2">The sequence shown here is derived from an EMBL/GenBank/DDBJ whole genome shotgun (WGS) entry which is preliminary data.</text>
</comment>